<protein>
    <submittedName>
        <fullName evidence="1">Uncharacterized protein</fullName>
    </submittedName>
</protein>
<dbReference type="EMBL" id="OC922717">
    <property type="protein sequence ID" value="CAD7654378.1"/>
    <property type="molecule type" value="Genomic_DNA"/>
</dbReference>
<sequence>MCCLPSLSVSLSTT</sequence>
<accession>A0A7R9M7A6</accession>
<gene>
    <name evidence="1" type="ORF">ONB1V03_LOCUS11025</name>
</gene>
<proteinExistence type="predicted"/>
<name>A0A7R9M7A6_9ACAR</name>
<reference evidence="1" key="1">
    <citation type="submission" date="2020-11" db="EMBL/GenBank/DDBJ databases">
        <authorList>
            <person name="Tran Van P."/>
        </authorList>
    </citation>
    <scope>NUCLEOTIDE SEQUENCE</scope>
</reference>
<keyword evidence="2" id="KW-1185">Reference proteome</keyword>
<evidence type="ECO:0000313" key="2">
    <source>
        <dbReference type="Proteomes" id="UP000728032"/>
    </source>
</evidence>
<organism evidence="1">
    <name type="scientific">Oppiella nova</name>
    <dbReference type="NCBI Taxonomy" id="334625"/>
    <lineage>
        <taxon>Eukaryota</taxon>
        <taxon>Metazoa</taxon>
        <taxon>Ecdysozoa</taxon>
        <taxon>Arthropoda</taxon>
        <taxon>Chelicerata</taxon>
        <taxon>Arachnida</taxon>
        <taxon>Acari</taxon>
        <taxon>Acariformes</taxon>
        <taxon>Sarcoptiformes</taxon>
        <taxon>Oribatida</taxon>
        <taxon>Brachypylina</taxon>
        <taxon>Oppioidea</taxon>
        <taxon>Oppiidae</taxon>
        <taxon>Oppiella</taxon>
    </lineage>
</organism>
<dbReference type="EMBL" id="CAJPVJ010007892">
    <property type="protein sequence ID" value="CAG2171565.1"/>
    <property type="molecule type" value="Genomic_DNA"/>
</dbReference>
<dbReference type="Proteomes" id="UP000728032">
    <property type="component" value="Unassembled WGS sequence"/>
</dbReference>
<evidence type="ECO:0000313" key="1">
    <source>
        <dbReference type="EMBL" id="CAD7654378.1"/>
    </source>
</evidence>